<comment type="caution">
    <text evidence="1">The sequence shown here is derived from an EMBL/GenBank/DDBJ whole genome shotgun (WGS) entry which is preliminary data.</text>
</comment>
<name>A0A927BUS7_9BACL</name>
<proteinExistence type="predicted"/>
<gene>
    <name evidence="1" type="ORF">IDH44_11250</name>
</gene>
<dbReference type="RefSeq" id="WP_190917652.1">
    <property type="nucleotide sequence ID" value="NZ_JACXIZ010000017.1"/>
</dbReference>
<sequence length="242" mass="27599">MAVKQEADLYAPIKAYYESQGYEVKGEVNGCDLVARAADGELLIVEMKKTFTLPLLLQGVERQRINERVMLAVERNRQKRGAHNQRFGDLSELCRRLGLGLMTVTFFKTKRPQLDILCEPNEQPLRRGRPARQARMVREFNERSGDYNVGGTTGRKLVTAYRERALRCAQALRQHGQLPPRRIAELTGCRQAGTMLRANYYGWFERVERGVYGLRQAGLDALAEYAAVVAAMETKPQEHERI</sequence>
<accession>A0A927BUS7</accession>
<evidence type="ECO:0000313" key="1">
    <source>
        <dbReference type="EMBL" id="MBD2845768.1"/>
    </source>
</evidence>
<dbReference type="InterPro" id="IPR018679">
    <property type="entry name" value="DUF2161"/>
</dbReference>
<evidence type="ECO:0000313" key="2">
    <source>
        <dbReference type="Proteomes" id="UP000621560"/>
    </source>
</evidence>
<dbReference type="Proteomes" id="UP000621560">
    <property type="component" value="Unassembled WGS sequence"/>
</dbReference>
<dbReference type="EMBL" id="JACXIZ010000017">
    <property type="protein sequence ID" value="MBD2845768.1"/>
    <property type="molecule type" value="Genomic_DNA"/>
</dbReference>
<protein>
    <submittedName>
        <fullName evidence="1">Uncharacterized protein</fullName>
    </submittedName>
</protein>
<organism evidence="1 2">
    <name type="scientific">Paenibacillus sabuli</name>
    <dbReference type="NCBI Taxonomy" id="2772509"/>
    <lineage>
        <taxon>Bacteria</taxon>
        <taxon>Bacillati</taxon>
        <taxon>Bacillota</taxon>
        <taxon>Bacilli</taxon>
        <taxon>Bacillales</taxon>
        <taxon>Paenibacillaceae</taxon>
        <taxon>Paenibacillus</taxon>
    </lineage>
</organism>
<dbReference type="Pfam" id="PF09929">
    <property type="entry name" value="DUF2161"/>
    <property type="match status" value="1"/>
</dbReference>
<keyword evidence="2" id="KW-1185">Reference proteome</keyword>
<dbReference type="AlphaFoldDB" id="A0A927BUS7"/>
<reference evidence="1" key="1">
    <citation type="submission" date="2020-09" db="EMBL/GenBank/DDBJ databases">
        <title>A novel bacterium of genus Paenibacillus, isolated from South China Sea.</title>
        <authorList>
            <person name="Huang H."/>
            <person name="Mo K."/>
            <person name="Hu Y."/>
        </authorList>
    </citation>
    <scope>NUCLEOTIDE SEQUENCE</scope>
    <source>
        <strain evidence="1">IB182496</strain>
    </source>
</reference>